<reference evidence="12" key="2">
    <citation type="submission" date="2022-06" db="UniProtKB">
        <authorList>
            <consortium name="EnsemblMetazoa"/>
        </authorList>
    </citation>
    <scope>IDENTIFICATION</scope>
    <source>
        <strain evidence="12">PS312</strain>
    </source>
</reference>
<dbReference type="GO" id="GO:0007254">
    <property type="term" value="P:JNK cascade"/>
    <property type="evidence" value="ECO:0000318"/>
    <property type="project" value="GO_Central"/>
</dbReference>
<evidence type="ECO:0000256" key="10">
    <source>
        <dbReference type="ARBA" id="ARBA00051693"/>
    </source>
</evidence>
<evidence type="ECO:0000259" key="11">
    <source>
        <dbReference type="PROSITE" id="PS50011"/>
    </source>
</evidence>
<dbReference type="PANTHER" id="PTHR47238">
    <property type="entry name" value="MITOGEN-ACTIVATED PROTEIN KINASE KINASE 5"/>
    <property type="match status" value="1"/>
</dbReference>
<evidence type="ECO:0000313" key="12">
    <source>
        <dbReference type="EnsemblMetazoa" id="PPA19120.1"/>
    </source>
</evidence>
<reference evidence="13" key="1">
    <citation type="journal article" date="2008" name="Nat. Genet.">
        <title>The Pristionchus pacificus genome provides a unique perspective on nematode lifestyle and parasitism.</title>
        <authorList>
            <person name="Dieterich C."/>
            <person name="Clifton S.W."/>
            <person name="Schuster L.N."/>
            <person name="Chinwalla A."/>
            <person name="Delehaunty K."/>
            <person name="Dinkelacker I."/>
            <person name="Fulton L."/>
            <person name="Fulton R."/>
            <person name="Godfrey J."/>
            <person name="Minx P."/>
            <person name="Mitreva M."/>
            <person name="Roeseler W."/>
            <person name="Tian H."/>
            <person name="Witte H."/>
            <person name="Yang S.P."/>
            <person name="Wilson R.K."/>
            <person name="Sommer R.J."/>
        </authorList>
    </citation>
    <scope>NUCLEOTIDE SEQUENCE [LARGE SCALE GENOMIC DNA]</scope>
    <source>
        <strain evidence="13">PS312</strain>
    </source>
</reference>
<dbReference type="GO" id="GO:0004708">
    <property type="term" value="F:MAP kinase kinase activity"/>
    <property type="evidence" value="ECO:0007669"/>
    <property type="project" value="UniProtKB-EC"/>
</dbReference>
<keyword evidence="7" id="KW-0829">Tyrosine-protein kinase</keyword>
<evidence type="ECO:0000256" key="3">
    <source>
        <dbReference type="ARBA" id="ARBA00022679"/>
    </source>
</evidence>
<dbReference type="Proteomes" id="UP000005239">
    <property type="component" value="Unassembled WGS sequence"/>
</dbReference>
<evidence type="ECO:0000256" key="7">
    <source>
        <dbReference type="ARBA" id="ARBA00023137"/>
    </source>
</evidence>
<dbReference type="GO" id="GO:0005524">
    <property type="term" value="F:ATP binding"/>
    <property type="evidence" value="ECO:0007669"/>
    <property type="project" value="UniProtKB-KW"/>
</dbReference>
<dbReference type="EnsemblMetazoa" id="PPA19120.1">
    <property type="protein sequence ID" value="PPA19120.1"/>
    <property type="gene ID" value="WBGene00108674"/>
</dbReference>
<evidence type="ECO:0000256" key="9">
    <source>
        <dbReference type="ARBA" id="ARBA00049299"/>
    </source>
</evidence>
<gene>
    <name evidence="12" type="primary">WBGene00108674</name>
</gene>
<dbReference type="GO" id="GO:0004672">
    <property type="term" value="F:protein kinase activity"/>
    <property type="evidence" value="ECO:0000318"/>
    <property type="project" value="GO_Central"/>
</dbReference>
<evidence type="ECO:0000256" key="6">
    <source>
        <dbReference type="ARBA" id="ARBA00022840"/>
    </source>
</evidence>
<dbReference type="SUPFAM" id="SSF56112">
    <property type="entry name" value="Protein kinase-like (PK-like)"/>
    <property type="match status" value="1"/>
</dbReference>
<sequence length="438" mass="49443">MHSFKIEGGACGRTMHKREYERDCAPQFPPSFPLLLKSLPDRMLPTLMSVWSKTDSEGAKILPISTRFHDGWVVVESPESGLTRKQEPVDLSDLLSAAGEEGVVRFADGNSLPCTRRHIQFSYADHLHYGSFGDLVTRAIYTQTSTQIAVKARLRFTKHHKNLRSTKRKERWKINERCTILNFSIILRILLQILRKMKLAELMWHENIVRLHGFVIEEMTCYMIMEPLRASLSEVITVIHSNNISKCDNSELENFLGSMTVDAVSAIAFLLELKICSVLSPKRILIGDDGTVKICASAAIESGGAVPVRYSAPELLEGGVEKNYNKACVWSLAILLIEAATGHYPYSGSIDFVIADQITDGKQRPRLGKQFSHRMRNFVDACLFHSPQSRASVSAADANCLQNKRFLRLHAQREGRQESVRAVLQKTLPHLEELRKER</sequence>
<dbReference type="Pfam" id="PF00069">
    <property type="entry name" value="Pkinase"/>
    <property type="match status" value="1"/>
</dbReference>
<evidence type="ECO:0000256" key="2">
    <source>
        <dbReference type="ARBA" id="ARBA00022553"/>
    </source>
</evidence>
<comment type="catalytic activity">
    <reaction evidence="9">
        <text>L-threonyl-[protein] + ATP = O-phospho-L-threonyl-[protein] + ADP + H(+)</text>
        <dbReference type="Rhea" id="RHEA:46608"/>
        <dbReference type="Rhea" id="RHEA-COMP:11060"/>
        <dbReference type="Rhea" id="RHEA-COMP:11605"/>
        <dbReference type="ChEBI" id="CHEBI:15378"/>
        <dbReference type="ChEBI" id="CHEBI:30013"/>
        <dbReference type="ChEBI" id="CHEBI:30616"/>
        <dbReference type="ChEBI" id="CHEBI:61977"/>
        <dbReference type="ChEBI" id="CHEBI:456216"/>
        <dbReference type="EC" id="2.7.12.2"/>
    </reaction>
</comment>
<evidence type="ECO:0000256" key="5">
    <source>
        <dbReference type="ARBA" id="ARBA00022777"/>
    </source>
</evidence>
<dbReference type="GO" id="GO:0004674">
    <property type="term" value="F:protein serine/threonine kinase activity"/>
    <property type="evidence" value="ECO:0007669"/>
    <property type="project" value="UniProtKB-KW"/>
</dbReference>
<evidence type="ECO:0000256" key="4">
    <source>
        <dbReference type="ARBA" id="ARBA00022741"/>
    </source>
</evidence>
<dbReference type="OrthoDB" id="10252354at2759"/>
<dbReference type="PROSITE" id="PS50011">
    <property type="entry name" value="PROTEIN_KINASE_DOM"/>
    <property type="match status" value="1"/>
</dbReference>
<dbReference type="InterPro" id="IPR011009">
    <property type="entry name" value="Kinase-like_dom_sf"/>
</dbReference>
<dbReference type="InterPro" id="IPR052468">
    <property type="entry name" value="Dual_spec_MAPK_kinase"/>
</dbReference>
<dbReference type="PANTHER" id="PTHR47238:SF4">
    <property type="entry name" value="MITOGEN-ACTIVATED PROTEIN KINASE KINASE 5"/>
    <property type="match status" value="1"/>
</dbReference>
<keyword evidence="3" id="KW-0808">Transferase</keyword>
<dbReference type="Gene3D" id="3.30.200.20">
    <property type="entry name" value="Phosphorylase Kinase, domain 1"/>
    <property type="match status" value="1"/>
</dbReference>
<comment type="catalytic activity">
    <reaction evidence="10">
        <text>L-tyrosyl-[protein] + ATP = O-phospho-L-tyrosyl-[protein] + ADP + H(+)</text>
        <dbReference type="Rhea" id="RHEA:10596"/>
        <dbReference type="Rhea" id="RHEA-COMP:10136"/>
        <dbReference type="Rhea" id="RHEA-COMP:20101"/>
        <dbReference type="ChEBI" id="CHEBI:15378"/>
        <dbReference type="ChEBI" id="CHEBI:30616"/>
        <dbReference type="ChEBI" id="CHEBI:46858"/>
        <dbReference type="ChEBI" id="CHEBI:61978"/>
        <dbReference type="ChEBI" id="CHEBI:456216"/>
        <dbReference type="EC" id="2.7.12.2"/>
    </reaction>
</comment>
<dbReference type="InterPro" id="IPR000719">
    <property type="entry name" value="Prot_kinase_dom"/>
</dbReference>
<accession>A0A2A6BW00</accession>
<keyword evidence="2" id="KW-0597">Phosphoprotein</keyword>
<evidence type="ECO:0000256" key="1">
    <source>
        <dbReference type="ARBA" id="ARBA00022527"/>
    </source>
</evidence>
<feature type="domain" description="Protein kinase" evidence="11">
    <location>
        <begin position="121"/>
        <end position="407"/>
    </location>
</feature>
<proteinExistence type="predicted"/>
<evidence type="ECO:0000313" key="13">
    <source>
        <dbReference type="Proteomes" id="UP000005239"/>
    </source>
</evidence>
<dbReference type="AlphaFoldDB" id="A0A2A6BW00"/>
<keyword evidence="1" id="KW-0723">Serine/threonine-protein kinase</keyword>
<keyword evidence="4" id="KW-0547">Nucleotide-binding</keyword>
<keyword evidence="6" id="KW-0067">ATP-binding</keyword>
<dbReference type="Gene3D" id="1.10.510.10">
    <property type="entry name" value="Transferase(Phosphotransferase) domain 1"/>
    <property type="match status" value="1"/>
</dbReference>
<accession>A0A8R1UE69</accession>
<comment type="catalytic activity">
    <reaction evidence="8">
        <text>L-seryl-[protein] + ATP = O-phospho-L-seryl-[protein] + ADP + H(+)</text>
        <dbReference type="Rhea" id="RHEA:17989"/>
        <dbReference type="Rhea" id="RHEA-COMP:9863"/>
        <dbReference type="Rhea" id="RHEA-COMP:11604"/>
        <dbReference type="ChEBI" id="CHEBI:15378"/>
        <dbReference type="ChEBI" id="CHEBI:29999"/>
        <dbReference type="ChEBI" id="CHEBI:30616"/>
        <dbReference type="ChEBI" id="CHEBI:83421"/>
        <dbReference type="ChEBI" id="CHEBI:456216"/>
        <dbReference type="EC" id="2.7.12.2"/>
    </reaction>
</comment>
<keyword evidence="13" id="KW-1185">Reference proteome</keyword>
<evidence type="ECO:0000256" key="8">
    <source>
        <dbReference type="ARBA" id="ARBA00049014"/>
    </source>
</evidence>
<name>A0A2A6BW00_PRIPA</name>
<dbReference type="GO" id="GO:0004713">
    <property type="term" value="F:protein tyrosine kinase activity"/>
    <property type="evidence" value="ECO:0007669"/>
    <property type="project" value="UniProtKB-KW"/>
</dbReference>
<keyword evidence="5" id="KW-0418">Kinase</keyword>
<protein>
    <submittedName>
        <fullName evidence="12">Protein kinase domain-containing protein</fullName>
    </submittedName>
</protein>
<organism evidence="12 13">
    <name type="scientific">Pristionchus pacificus</name>
    <name type="common">Parasitic nematode worm</name>
    <dbReference type="NCBI Taxonomy" id="54126"/>
    <lineage>
        <taxon>Eukaryota</taxon>
        <taxon>Metazoa</taxon>
        <taxon>Ecdysozoa</taxon>
        <taxon>Nematoda</taxon>
        <taxon>Chromadorea</taxon>
        <taxon>Rhabditida</taxon>
        <taxon>Rhabditina</taxon>
        <taxon>Diplogasteromorpha</taxon>
        <taxon>Diplogasteroidea</taxon>
        <taxon>Neodiplogasteridae</taxon>
        <taxon>Pristionchus</taxon>
    </lineage>
</organism>